<protein>
    <submittedName>
        <fullName evidence="3">Putative F-box/FBD/LRR-repeat protein</fullName>
    </submittedName>
</protein>
<dbReference type="Proteomes" id="UP000030645">
    <property type="component" value="Unassembled WGS sequence"/>
</dbReference>
<dbReference type="Pfam" id="PF00646">
    <property type="entry name" value="F-box"/>
    <property type="match status" value="1"/>
</dbReference>
<dbReference type="InterPro" id="IPR032675">
    <property type="entry name" value="LRR_dom_sf"/>
</dbReference>
<keyword evidence="4" id="KW-1185">Reference proteome</keyword>
<dbReference type="PANTHER" id="PTHR34223">
    <property type="entry name" value="OS11G0201299 PROTEIN"/>
    <property type="match status" value="1"/>
</dbReference>
<dbReference type="InterPro" id="IPR001810">
    <property type="entry name" value="F-box_dom"/>
</dbReference>
<keyword evidence="1" id="KW-0175">Coiled coil</keyword>
<dbReference type="EMBL" id="KE623253">
    <property type="protein sequence ID" value="EXC45081.1"/>
    <property type="molecule type" value="Genomic_DNA"/>
</dbReference>
<gene>
    <name evidence="3" type="ORF">L484_003503</name>
</gene>
<dbReference type="SUPFAM" id="SSF81383">
    <property type="entry name" value="F-box domain"/>
    <property type="match status" value="1"/>
</dbReference>
<dbReference type="Gene3D" id="3.80.10.10">
    <property type="entry name" value="Ribonuclease Inhibitor"/>
    <property type="match status" value="1"/>
</dbReference>
<dbReference type="STRING" id="981085.W9T267"/>
<feature type="domain" description="F-box" evidence="2">
    <location>
        <begin position="7"/>
        <end position="47"/>
    </location>
</feature>
<organism evidence="3 4">
    <name type="scientific">Morus notabilis</name>
    <dbReference type="NCBI Taxonomy" id="981085"/>
    <lineage>
        <taxon>Eukaryota</taxon>
        <taxon>Viridiplantae</taxon>
        <taxon>Streptophyta</taxon>
        <taxon>Embryophyta</taxon>
        <taxon>Tracheophyta</taxon>
        <taxon>Spermatophyta</taxon>
        <taxon>Magnoliopsida</taxon>
        <taxon>eudicotyledons</taxon>
        <taxon>Gunneridae</taxon>
        <taxon>Pentapetalae</taxon>
        <taxon>rosids</taxon>
        <taxon>fabids</taxon>
        <taxon>Rosales</taxon>
        <taxon>Moraceae</taxon>
        <taxon>Moreae</taxon>
        <taxon>Morus</taxon>
    </lineage>
</organism>
<evidence type="ECO:0000259" key="2">
    <source>
        <dbReference type="SMART" id="SM00256"/>
    </source>
</evidence>
<dbReference type="PANTHER" id="PTHR34223:SF51">
    <property type="entry name" value="OS06G0556300 PROTEIN"/>
    <property type="match status" value="1"/>
</dbReference>
<reference evidence="4" key="1">
    <citation type="submission" date="2013-01" db="EMBL/GenBank/DDBJ databases">
        <title>Draft Genome Sequence of a Mulberry Tree, Morus notabilis C.K. Schneid.</title>
        <authorList>
            <person name="He N."/>
            <person name="Zhao S."/>
        </authorList>
    </citation>
    <scope>NUCLEOTIDE SEQUENCE</scope>
</reference>
<dbReference type="SUPFAM" id="SSF52058">
    <property type="entry name" value="L domain-like"/>
    <property type="match status" value="1"/>
</dbReference>
<dbReference type="InterPro" id="IPR036047">
    <property type="entry name" value="F-box-like_dom_sf"/>
</dbReference>
<sequence length="416" mass="48550">MDLFSELPQGVIHRILKFLPTKATTQTSVLSKSWKSAWDSRPIVDLDLKMLKPYEEKIPEFTMKALERYYPQSIPLLKSLSLIVCDGPPTLEVSGLVWITSIEVRSCSYLKRVNIHARNLRNFSFSGTRFSEIRPEITLAACDKSLEQLQLSEIEFPNKYWLQTMVSRFVSLENLDLHSLHNANNEAIKICSPSLRKLVIRYCKGFNEDTVIDAPNLRFAEFMDNEYPLFSLPRSNNLLRVQFSCSHRQIQPVNAHWLHILEKLFAKTNQYRKDVRMAVQCEPEAKQDVNKNFIFDISKSPLSVKDAVGRIFIRRHTIYIASSSDHDSKFIKDFSENVQRWRRSVRCCRLNRQKCWKHKVKRALKNMEIESLNLEQDINNIRVRGQSSFMNALLQPYQALSYKLVRINYSNKAKPS</sequence>
<evidence type="ECO:0000313" key="3">
    <source>
        <dbReference type="EMBL" id="EXC45081.1"/>
    </source>
</evidence>
<dbReference type="AlphaFoldDB" id="W9T267"/>
<accession>W9T267</accession>
<feature type="coiled-coil region" evidence="1">
    <location>
        <begin position="357"/>
        <end position="384"/>
    </location>
</feature>
<dbReference type="InterPro" id="IPR053197">
    <property type="entry name" value="F-box_SCFL_complex_component"/>
</dbReference>
<name>W9T267_9ROSA</name>
<proteinExistence type="predicted"/>
<evidence type="ECO:0000313" key="4">
    <source>
        <dbReference type="Proteomes" id="UP000030645"/>
    </source>
</evidence>
<evidence type="ECO:0000256" key="1">
    <source>
        <dbReference type="SAM" id="Coils"/>
    </source>
</evidence>
<dbReference type="SMART" id="SM00256">
    <property type="entry name" value="FBOX"/>
    <property type="match status" value="1"/>
</dbReference>